<sequence length="80" mass="8363">MWTIYSANAGVSVKTEACLARSAVMSKFAPLLILFILGASLAGAHLTLLLHEQAEQLAMLNARQAYGVPCAPGGGPRLLP</sequence>
<evidence type="ECO:0000256" key="1">
    <source>
        <dbReference type="SAM" id="Phobius"/>
    </source>
</evidence>
<dbReference type="EMBL" id="HG322950">
    <property type="protein sequence ID" value="CDF85665.1"/>
    <property type="molecule type" value="Genomic_DNA"/>
</dbReference>
<dbReference type="Proteomes" id="UP000025241">
    <property type="component" value="Chromosome I"/>
</dbReference>
<evidence type="ECO:0000313" key="3">
    <source>
        <dbReference type="Proteomes" id="UP000025241"/>
    </source>
</evidence>
<gene>
    <name evidence="2" type="ORF">PKB_4340</name>
</gene>
<keyword evidence="1" id="KW-0812">Transmembrane</keyword>
<proteinExistence type="predicted"/>
<organism evidence="2 3">
    <name type="scientific">Pseudomonas knackmussii (strain DSM 6978 / CCUG 54928 / LMG 23759 / B13)</name>
    <dbReference type="NCBI Taxonomy" id="1301098"/>
    <lineage>
        <taxon>Bacteria</taxon>
        <taxon>Pseudomonadati</taxon>
        <taxon>Pseudomonadota</taxon>
        <taxon>Gammaproteobacteria</taxon>
        <taxon>Pseudomonadales</taxon>
        <taxon>Pseudomonadaceae</taxon>
        <taxon>Pseudomonas</taxon>
    </lineage>
</organism>
<reference evidence="2 3" key="1">
    <citation type="submission" date="2013-03" db="EMBL/GenBank/DDBJ databases">
        <authorList>
            <person name="Linke B."/>
        </authorList>
    </citation>
    <scope>NUCLEOTIDE SEQUENCE [LARGE SCALE GENOMIC DNA]</scope>
    <source>
        <strain evidence="2 3">B13</strain>
    </source>
</reference>
<dbReference type="STRING" id="1301098.PKB_4340"/>
<dbReference type="HOGENOM" id="CLU_2587038_0_0_6"/>
<feature type="transmembrane region" description="Helical" evidence="1">
    <location>
        <begin position="28"/>
        <end position="50"/>
    </location>
</feature>
<keyword evidence="1" id="KW-0472">Membrane</keyword>
<protein>
    <submittedName>
        <fullName evidence="2">Hypothetical membrane protein</fullName>
    </submittedName>
</protein>
<keyword evidence="3" id="KW-1185">Reference proteome</keyword>
<dbReference type="PATRIC" id="fig|1301098.3.peg.4347"/>
<dbReference type="AlphaFoldDB" id="A0A024HKV3"/>
<accession>A0A024HKV3</accession>
<dbReference type="KEGG" id="pkc:PKB_4340"/>
<reference evidence="2 3" key="2">
    <citation type="submission" date="2014-05" db="EMBL/GenBank/DDBJ databases">
        <title>Genome sequence of the 3-chlorobenzoate degrading bacterium Pseudomonas knackmussii B13 shows multiple evidence for horizontal gene transfer.</title>
        <authorList>
            <person name="Miyazaki R."/>
            <person name="Bertelli C."/>
            <person name="Falquet L."/>
            <person name="Robinson-Rechavi M."/>
            <person name="Gharib W."/>
            <person name="Roy S."/>
            <person name="Van der Meer J.R."/>
        </authorList>
    </citation>
    <scope>NUCLEOTIDE SEQUENCE [LARGE SCALE GENOMIC DNA]</scope>
    <source>
        <strain evidence="2 3">B13</strain>
    </source>
</reference>
<evidence type="ECO:0000313" key="2">
    <source>
        <dbReference type="EMBL" id="CDF85665.1"/>
    </source>
</evidence>
<name>A0A024HKV3_PSEKB</name>
<keyword evidence="1" id="KW-1133">Transmembrane helix</keyword>